<evidence type="ECO:0008006" key="4">
    <source>
        <dbReference type="Google" id="ProtNLM"/>
    </source>
</evidence>
<evidence type="ECO:0000313" key="2">
    <source>
        <dbReference type="EMBL" id="GLB49220.1"/>
    </source>
</evidence>
<name>A0ABQ5MJJ2_9FLAO</name>
<evidence type="ECO:0000313" key="3">
    <source>
        <dbReference type="Proteomes" id="UP001143543"/>
    </source>
</evidence>
<feature type="region of interest" description="Disordered" evidence="1">
    <location>
        <begin position="491"/>
        <end position="513"/>
    </location>
</feature>
<protein>
    <recommendedName>
        <fullName evidence="4">Right handed beta helix domain-containing protein</fullName>
    </recommendedName>
</protein>
<proteinExistence type="predicted"/>
<sequence>MKRYLFIISIVVLAISTFSCREDFEFSPSTGSLEFSRDTIYLDTVFTNIGSSTYNLKVYNHSDSDISIPVIQLANGQNSKFRLNVDGMPGKQFYDVELLAKDSMYIFIETTVDITDLTTSETQFLYSDAIEFDTDVNQQKVELITLVQDAVFLYPERADNGSTEYITLGSGENATEIYGFGLDDNELNFTNEKPYVIYGYAAVPENKTLTIDAGARIYFHADSGIIVANDASIQVNGDVSNDTELQENEVIFEGDRLETDYSDVPGQWGTIWLTQGSTNNMFNHATIKNATVGIKMDSNDGSSTPTLTITNSQIHNSANYGLWAQTAHILSENSVYGNAGLTSAYCSLGGIYNFNHCTFANYWGNGYRSYPTVLLDNYLQLEDGTIVAADLQEATFNNCIIYGNNNLEFLVSFIDDVAYNYALNNSLVRFNPFGNVDEDFYDFTNTQYYNNVVLNEDPDFEDTNNSKYAIGDGSAANGLASTTQGATVQDITGATRSSSPDAGAYESQVFEED</sequence>
<reference evidence="2" key="1">
    <citation type="submission" date="2022-07" db="EMBL/GenBank/DDBJ databases">
        <title>Taxonomy of Novel Oxalotrophic and Methylotrophic Bacteria.</title>
        <authorList>
            <person name="Sahin N."/>
            <person name="Tani A."/>
        </authorList>
    </citation>
    <scope>NUCLEOTIDE SEQUENCE</scope>
    <source>
        <strain evidence="2">Y10</strain>
    </source>
</reference>
<dbReference type="PROSITE" id="PS51257">
    <property type="entry name" value="PROKAR_LIPOPROTEIN"/>
    <property type="match status" value="1"/>
</dbReference>
<accession>A0ABQ5MJJ2</accession>
<gene>
    <name evidence="2" type="ORF">Y10_15880</name>
</gene>
<organism evidence="2 3">
    <name type="scientific">Neptunitalea lumnitzerae</name>
    <dbReference type="NCBI Taxonomy" id="2965509"/>
    <lineage>
        <taxon>Bacteria</taxon>
        <taxon>Pseudomonadati</taxon>
        <taxon>Bacteroidota</taxon>
        <taxon>Flavobacteriia</taxon>
        <taxon>Flavobacteriales</taxon>
        <taxon>Flavobacteriaceae</taxon>
        <taxon>Neptunitalea</taxon>
    </lineage>
</organism>
<dbReference type="SUPFAM" id="SSF51126">
    <property type="entry name" value="Pectin lyase-like"/>
    <property type="match status" value="1"/>
</dbReference>
<dbReference type="Proteomes" id="UP001143543">
    <property type="component" value="Unassembled WGS sequence"/>
</dbReference>
<evidence type="ECO:0000256" key="1">
    <source>
        <dbReference type="SAM" id="MobiDB-lite"/>
    </source>
</evidence>
<feature type="compositionally biased region" description="Polar residues" evidence="1">
    <location>
        <begin position="491"/>
        <end position="500"/>
    </location>
</feature>
<comment type="caution">
    <text evidence="2">The sequence shown here is derived from an EMBL/GenBank/DDBJ whole genome shotgun (WGS) entry which is preliminary data.</text>
</comment>
<dbReference type="EMBL" id="BRVO01000002">
    <property type="protein sequence ID" value="GLB49220.1"/>
    <property type="molecule type" value="Genomic_DNA"/>
</dbReference>
<dbReference type="InterPro" id="IPR011050">
    <property type="entry name" value="Pectin_lyase_fold/virulence"/>
</dbReference>
<dbReference type="RefSeq" id="WP_281764862.1">
    <property type="nucleotide sequence ID" value="NZ_BRVO01000002.1"/>
</dbReference>
<keyword evidence="3" id="KW-1185">Reference proteome</keyword>